<dbReference type="RefSeq" id="WP_034394937.1">
    <property type="nucleotide sequence ID" value="NZ_AWTM01000064.1"/>
</dbReference>
<evidence type="ECO:0000256" key="2">
    <source>
        <dbReference type="RuleBase" id="RU362119"/>
    </source>
</evidence>
<evidence type="ECO:0000259" key="4">
    <source>
        <dbReference type="Pfam" id="PF02872"/>
    </source>
</evidence>
<dbReference type="Pfam" id="PF00149">
    <property type="entry name" value="Metallophos"/>
    <property type="match status" value="1"/>
</dbReference>
<dbReference type="Proteomes" id="UP000029549">
    <property type="component" value="Unassembled WGS sequence"/>
</dbReference>
<keyword evidence="2" id="KW-0547">Nucleotide-binding</keyword>
<dbReference type="InterPro" id="IPR008334">
    <property type="entry name" value="5'-Nucleotdase_C"/>
</dbReference>
<dbReference type="GO" id="GO:0008253">
    <property type="term" value="F:5'-nucleotidase activity"/>
    <property type="evidence" value="ECO:0007669"/>
    <property type="project" value="TreeGrafter"/>
</dbReference>
<dbReference type="GO" id="GO:0030288">
    <property type="term" value="C:outer membrane-bounded periplasmic space"/>
    <property type="evidence" value="ECO:0007669"/>
    <property type="project" value="TreeGrafter"/>
</dbReference>
<evidence type="ECO:0000313" key="5">
    <source>
        <dbReference type="EMBL" id="KGH20635.1"/>
    </source>
</evidence>
<dbReference type="InterPro" id="IPR036907">
    <property type="entry name" value="5'-Nucleotdase_C_sf"/>
</dbReference>
<dbReference type="GO" id="GO:0009166">
    <property type="term" value="P:nucleotide catabolic process"/>
    <property type="evidence" value="ECO:0007669"/>
    <property type="project" value="InterPro"/>
</dbReference>
<gene>
    <name evidence="5" type="ORF">P608_03005</name>
</gene>
<evidence type="ECO:0000313" key="6">
    <source>
        <dbReference type="Proteomes" id="UP000029549"/>
    </source>
</evidence>
<dbReference type="SUPFAM" id="SSF55816">
    <property type="entry name" value="5'-nucleotidase (syn. UDP-sugar hydrolase), C-terminal domain"/>
    <property type="match status" value="1"/>
</dbReference>
<name>A0A0E3C2R4_9BURK</name>
<dbReference type="AlphaFoldDB" id="A0A0E3C2R4"/>
<feature type="domain" description="Calcineurin-like phosphoesterase" evidence="3">
    <location>
        <begin position="57"/>
        <end position="312"/>
    </location>
</feature>
<dbReference type="Gene3D" id="3.60.21.10">
    <property type="match status" value="1"/>
</dbReference>
<evidence type="ECO:0000259" key="3">
    <source>
        <dbReference type="Pfam" id="PF00149"/>
    </source>
</evidence>
<evidence type="ECO:0000256" key="1">
    <source>
        <dbReference type="ARBA" id="ARBA00022729"/>
    </source>
</evidence>
<feature type="domain" description="5'-Nucleotidase C-terminal" evidence="4">
    <location>
        <begin position="410"/>
        <end position="571"/>
    </location>
</feature>
<dbReference type="GO" id="GO:0008768">
    <property type="term" value="F:UDP-sugar diphosphatase activity"/>
    <property type="evidence" value="ECO:0007669"/>
    <property type="project" value="TreeGrafter"/>
</dbReference>
<proteinExistence type="inferred from homology"/>
<dbReference type="PRINTS" id="PR01607">
    <property type="entry name" value="APYRASEFAMLY"/>
</dbReference>
<keyword evidence="2" id="KW-0378">Hydrolase</keyword>
<comment type="caution">
    <text evidence="5">The sequence shown here is derived from an EMBL/GenBank/DDBJ whole genome shotgun (WGS) entry which is preliminary data.</text>
</comment>
<dbReference type="SUPFAM" id="SSF56300">
    <property type="entry name" value="Metallo-dependent phosphatases"/>
    <property type="match status" value="1"/>
</dbReference>
<dbReference type="InterPro" id="IPR004843">
    <property type="entry name" value="Calcineurin-like_PHP"/>
</dbReference>
<dbReference type="GO" id="GO:0000166">
    <property type="term" value="F:nucleotide binding"/>
    <property type="evidence" value="ECO:0007669"/>
    <property type="project" value="UniProtKB-KW"/>
</dbReference>
<organism evidence="5 6">
    <name type="scientific">Comamonas thiooxydans</name>
    <dbReference type="NCBI Taxonomy" id="363952"/>
    <lineage>
        <taxon>Bacteria</taxon>
        <taxon>Pseudomonadati</taxon>
        <taxon>Pseudomonadota</taxon>
        <taxon>Betaproteobacteria</taxon>
        <taxon>Burkholderiales</taxon>
        <taxon>Comamonadaceae</taxon>
        <taxon>Comamonas</taxon>
    </lineage>
</organism>
<protein>
    <submittedName>
        <fullName evidence="5">5'-nucleotidase</fullName>
    </submittedName>
</protein>
<dbReference type="PANTHER" id="PTHR11575">
    <property type="entry name" value="5'-NUCLEOTIDASE-RELATED"/>
    <property type="match status" value="1"/>
</dbReference>
<dbReference type="Pfam" id="PF02872">
    <property type="entry name" value="5_nucleotid_C"/>
    <property type="match status" value="1"/>
</dbReference>
<dbReference type="Gene3D" id="3.90.780.10">
    <property type="entry name" value="5'-Nucleotidase, C-terminal domain"/>
    <property type="match status" value="1"/>
</dbReference>
<accession>A0A0E3C2R4</accession>
<dbReference type="InterPro" id="IPR029052">
    <property type="entry name" value="Metallo-depent_PP-like"/>
</dbReference>
<dbReference type="InterPro" id="IPR006179">
    <property type="entry name" value="5_nucleotidase/apyrase"/>
</dbReference>
<dbReference type="EMBL" id="AWTP01000013">
    <property type="protein sequence ID" value="KGH20635.1"/>
    <property type="molecule type" value="Genomic_DNA"/>
</dbReference>
<dbReference type="PANTHER" id="PTHR11575:SF24">
    <property type="entry name" value="5'-NUCLEOTIDASE"/>
    <property type="match status" value="1"/>
</dbReference>
<sequence length="611" mass="65154">MVSADKKPDQRQPRALSPGWRCALRNAFRPMCAGLLVLGLSACGGGALRPASMEITLLGFNDLHGHLEPPRLAVTAQNAQGQNIAVPAGGVAYMARAIAQRRQASRHVALVTAGDMIGASPMVSALFLDEPTIEVLNLMRVDFAATGNHEYDQGVAELLRMQHGGCEKFTSKQPCQISQPFKGAEFPFLAANTLREDGRPLFPATGLKFFEQDGLRIGVGFIGMTLRNTPHMVRPSGVEGLTFADEAQTANALIPQLRAQGADVIVVLIHEGGATTSGLQDDSCQGLSGAIVPILEQLSGEVDVVISGHTHRSYICDYARVNARKPFLLTSAGQYGTLLTEVRLTVDARTRRVSRKSAHQTIVQGEAYRSAAGLVSLQPEFPVLDADAPVAALVARYKAAARPLAEAVAGQLAGPVSRVPQANGESVMGRIVADAILAATRDVAAGGAQLAFVNPGGVRADLLPAADGSVTYGQLFSVQPFGSTLMVMSLTGEQIRQALEQQFDSGSNTVNAPRILQVSEGFSYRFDRRLPAGRRVSELRLNGRLLKMSQRYRVGLQSYLGSGGDNFSIFTQGIDVVGGMLDLDALAEHVHEQSRGGPMALPLKERVTRVH</sequence>
<keyword evidence="1" id="KW-0732">Signal</keyword>
<reference evidence="5 6" key="1">
    <citation type="submission" date="2013-09" db="EMBL/GenBank/DDBJ databases">
        <title>High correlation between genotypes and phenotypes of environmental bacteria Comamonas testosteroni strains.</title>
        <authorList>
            <person name="Liu L."/>
            <person name="Zhu W."/>
            <person name="Xia X."/>
            <person name="Xu B."/>
            <person name="Luo M."/>
            <person name="Wang G."/>
        </authorList>
    </citation>
    <scope>NUCLEOTIDE SEQUENCE [LARGE SCALE GENOMIC DNA]</scope>
    <source>
        <strain evidence="5 6">DF2</strain>
    </source>
</reference>
<comment type="similarity">
    <text evidence="2">Belongs to the 5'-nucleotidase family.</text>
</comment>
<keyword evidence="6" id="KW-1185">Reference proteome</keyword>